<organism evidence="1 2">
    <name type="scientific">Hyphomicrobium facile</name>
    <dbReference type="NCBI Taxonomy" id="51670"/>
    <lineage>
        <taxon>Bacteria</taxon>
        <taxon>Pseudomonadati</taxon>
        <taxon>Pseudomonadota</taxon>
        <taxon>Alphaproteobacteria</taxon>
        <taxon>Hyphomicrobiales</taxon>
        <taxon>Hyphomicrobiaceae</taxon>
        <taxon>Hyphomicrobium</taxon>
    </lineage>
</organism>
<accession>A0A1I7NHJ0</accession>
<evidence type="ECO:0000313" key="2">
    <source>
        <dbReference type="Proteomes" id="UP000199423"/>
    </source>
</evidence>
<gene>
    <name evidence="1" type="ORF">SAMN04488557_2232</name>
</gene>
<sequence length="187" mass="20245">MESSTSAKQKRALLASLMGLTGITTSLSARADFVQHAAVCRSYASKAVEQQRRNLNSACGYRGIAWNLDHKAHYGWCLTLHDAPYFSGASNESSKREKALKKCNAGKDTTGGGSIGGSRCQMYVADALLKAAANIEHHCGYAVKGRFTQDANAHRRFCENNMKANNLAIINSEEAARTAAIDQCIKK</sequence>
<proteinExistence type="predicted"/>
<protein>
    <submittedName>
        <fullName evidence="1">Uncharacterized protein</fullName>
    </submittedName>
</protein>
<dbReference type="RefSeq" id="WP_143117803.1">
    <property type="nucleotide sequence ID" value="NZ_FPCH01000002.1"/>
</dbReference>
<keyword evidence="2" id="KW-1185">Reference proteome</keyword>
<reference evidence="2" key="1">
    <citation type="submission" date="2016-10" db="EMBL/GenBank/DDBJ databases">
        <authorList>
            <person name="Varghese N."/>
            <person name="Submissions S."/>
        </authorList>
    </citation>
    <scope>NUCLEOTIDE SEQUENCE [LARGE SCALE GENOMIC DNA]</scope>
    <source>
        <strain evidence="2">DSM 1565</strain>
    </source>
</reference>
<name>A0A1I7NHJ0_9HYPH</name>
<dbReference type="EMBL" id="FPCH01000002">
    <property type="protein sequence ID" value="SFV34140.1"/>
    <property type="molecule type" value="Genomic_DNA"/>
</dbReference>
<dbReference type="STRING" id="51670.SAMN04488557_2232"/>
<dbReference type="AlphaFoldDB" id="A0A1I7NHJ0"/>
<evidence type="ECO:0000313" key="1">
    <source>
        <dbReference type="EMBL" id="SFV34140.1"/>
    </source>
</evidence>
<dbReference type="Proteomes" id="UP000199423">
    <property type="component" value="Unassembled WGS sequence"/>
</dbReference>